<accession>A0A8X6W6W1</accession>
<keyword evidence="2" id="KW-1185">Reference proteome</keyword>
<evidence type="ECO:0000313" key="1">
    <source>
        <dbReference type="EMBL" id="GFY29368.1"/>
    </source>
</evidence>
<dbReference type="EMBL" id="BMAU01021387">
    <property type="protein sequence ID" value="GFY29368.1"/>
    <property type="molecule type" value="Genomic_DNA"/>
</dbReference>
<dbReference type="AlphaFoldDB" id="A0A8X6W6W1"/>
<name>A0A8X6W6W1_TRICX</name>
<organism evidence="1 2">
    <name type="scientific">Trichonephila clavipes</name>
    <name type="common">Golden silk orbweaver</name>
    <name type="synonym">Nephila clavipes</name>
    <dbReference type="NCBI Taxonomy" id="2585209"/>
    <lineage>
        <taxon>Eukaryota</taxon>
        <taxon>Metazoa</taxon>
        <taxon>Ecdysozoa</taxon>
        <taxon>Arthropoda</taxon>
        <taxon>Chelicerata</taxon>
        <taxon>Arachnida</taxon>
        <taxon>Araneae</taxon>
        <taxon>Araneomorphae</taxon>
        <taxon>Entelegynae</taxon>
        <taxon>Araneoidea</taxon>
        <taxon>Nephilidae</taxon>
        <taxon>Trichonephila</taxon>
    </lineage>
</organism>
<proteinExistence type="predicted"/>
<evidence type="ECO:0000313" key="2">
    <source>
        <dbReference type="Proteomes" id="UP000887159"/>
    </source>
</evidence>
<dbReference type="Proteomes" id="UP000887159">
    <property type="component" value="Unassembled WGS sequence"/>
</dbReference>
<gene>
    <name evidence="1" type="ORF">TNCV_4724951</name>
</gene>
<reference evidence="1" key="1">
    <citation type="submission" date="2020-08" db="EMBL/GenBank/DDBJ databases">
        <title>Multicomponent nature underlies the extraordinary mechanical properties of spider dragline silk.</title>
        <authorList>
            <person name="Kono N."/>
            <person name="Nakamura H."/>
            <person name="Mori M."/>
            <person name="Yoshida Y."/>
            <person name="Ohtoshi R."/>
            <person name="Malay A.D."/>
            <person name="Moran D.A.P."/>
            <person name="Tomita M."/>
            <person name="Numata K."/>
            <person name="Arakawa K."/>
        </authorList>
    </citation>
    <scope>NUCLEOTIDE SEQUENCE</scope>
</reference>
<protein>
    <submittedName>
        <fullName evidence="1">Uncharacterized protein</fullName>
    </submittedName>
</protein>
<comment type="caution">
    <text evidence="1">The sequence shown here is derived from an EMBL/GenBank/DDBJ whole genome shotgun (WGS) entry which is preliminary data.</text>
</comment>
<sequence length="169" mass="19625">MDRISICEALAKRNEIDPFLKWMVTRDEKWVPLNKLILETFFFILWPSSASLPLVDEQPNKVTTKQKKNPNLSTKTFESIGPRWPPSISPWLRHKQNPSLQCDANSHVRCITLLADSINLQLTVNESFDVTLRQRRVRMGHERSCFPEMLQWGGSPVDFPSSMNFILQE</sequence>